<dbReference type="InterPro" id="IPR050834">
    <property type="entry name" value="Glycosyltransf_2"/>
</dbReference>
<dbReference type="AlphaFoldDB" id="A0A0F9MFS2"/>
<sequence length="412" mass="46220">MSGKEPPPRSKISVILATYERAGYIGAAIQSILDQTEELDEIIVIDDGSKDATADIVAGFGDRVTYLYQENAGKLAAIARGLDHVRGDFVWIMDDDDLADPRAMEALLEPLAADPDCVMSYGRMSRFEDGQEDAQEDTDVAYPDQDGRPFLVSLMEDCFITGHPCVLVRRAALEAMRPFRRDILASVDYYLHLGVATQGRTVFVDQLVLRQRQHRGSRGPSALRYGEAERNARWIAHDKLLITPLLEQLPLRAYIHEVDVPLRHVMPLSDPRERRQALLQKGVIAARKKLWPVALETFRAGAALLPETPFTKQERGILSRALGCRYGIEEVHDDSSIPHDLSRIAKQNEAPNSFLVPLSRPLLHEVKIAWREKNGLRASQTMATWTALMPWQANVAAFREIVGRNAKRAVTR</sequence>
<dbReference type="PANTHER" id="PTHR43685">
    <property type="entry name" value="GLYCOSYLTRANSFERASE"/>
    <property type="match status" value="1"/>
</dbReference>
<protein>
    <recommendedName>
        <fullName evidence="1">Glycosyltransferase 2-like domain-containing protein</fullName>
    </recommendedName>
</protein>
<accession>A0A0F9MFS2</accession>
<dbReference type="Pfam" id="PF00535">
    <property type="entry name" value="Glycos_transf_2"/>
    <property type="match status" value="1"/>
</dbReference>
<organism evidence="2">
    <name type="scientific">marine sediment metagenome</name>
    <dbReference type="NCBI Taxonomy" id="412755"/>
    <lineage>
        <taxon>unclassified sequences</taxon>
        <taxon>metagenomes</taxon>
        <taxon>ecological metagenomes</taxon>
    </lineage>
</organism>
<feature type="domain" description="Glycosyltransferase 2-like" evidence="1">
    <location>
        <begin position="13"/>
        <end position="174"/>
    </location>
</feature>
<gene>
    <name evidence="2" type="ORF">LCGC14_1390300</name>
</gene>
<dbReference type="Gene3D" id="3.90.550.10">
    <property type="entry name" value="Spore Coat Polysaccharide Biosynthesis Protein SpsA, Chain A"/>
    <property type="match status" value="1"/>
</dbReference>
<dbReference type="InterPro" id="IPR029044">
    <property type="entry name" value="Nucleotide-diphossugar_trans"/>
</dbReference>
<dbReference type="PANTHER" id="PTHR43685:SF11">
    <property type="entry name" value="GLYCOSYLTRANSFERASE TAGX-RELATED"/>
    <property type="match status" value="1"/>
</dbReference>
<name>A0A0F9MFS2_9ZZZZ</name>
<dbReference type="SUPFAM" id="SSF53448">
    <property type="entry name" value="Nucleotide-diphospho-sugar transferases"/>
    <property type="match status" value="1"/>
</dbReference>
<reference evidence="2" key="1">
    <citation type="journal article" date="2015" name="Nature">
        <title>Complex archaea that bridge the gap between prokaryotes and eukaryotes.</title>
        <authorList>
            <person name="Spang A."/>
            <person name="Saw J.H."/>
            <person name="Jorgensen S.L."/>
            <person name="Zaremba-Niedzwiedzka K."/>
            <person name="Martijn J."/>
            <person name="Lind A.E."/>
            <person name="van Eijk R."/>
            <person name="Schleper C."/>
            <person name="Guy L."/>
            <person name="Ettema T.J."/>
        </authorList>
    </citation>
    <scope>NUCLEOTIDE SEQUENCE</scope>
</reference>
<evidence type="ECO:0000259" key="1">
    <source>
        <dbReference type="Pfam" id="PF00535"/>
    </source>
</evidence>
<dbReference type="EMBL" id="LAZR01008977">
    <property type="protein sequence ID" value="KKM75430.1"/>
    <property type="molecule type" value="Genomic_DNA"/>
</dbReference>
<proteinExistence type="predicted"/>
<dbReference type="CDD" id="cd00761">
    <property type="entry name" value="Glyco_tranf_GTA_type"/>
    <property type="match status" value="1"/>
</dbReference>
<dbReference type="InterPro" id="IPR001173">
    <property type="entry name" value="Glyco_trans_2-like"/>
</dbReference>
<evidence type="ECO:0000313" key="2">
    <source>
        <dbReference type="EMBL" id="KKM75430.1"/>
    </source>
</evidence>
<comment type="caution">
    <text evidence="2">The sequence shown here is derived from an EMBL/GenBank/DDBJ whole genome shotgun (WGS) entry which is preliminary data.</text>
</comment>